<dbReference type="EMBL" id="FOXX01000001">
    <property type="protein sequence ID" value="SFQ25729.1"/>
    <property type="molecule type" value="Genomic_DNA"/>
</dbReference>
<proteinExistence type="predicted"/>
<accession>A0A1I5X195</accession>
<organism evidence="1 2">
    <name type="scientific">Priestia endophytica DSM 13796</name>
    <dbReference type="NCBI Taxonomy" id="1121089"/>
    <lineage>
        <taxon>Bacteria</taxon>
        <taxon>Bacillati</taxon>
        <taxon>Bacillota</taxon>
        <taxon>Bacilli</taxon>
        <taxon>Bacillales</taxon>
        <taxon>Bacillaceae</taxon>
        <taxon>Priestia</taxon>
    </lineage>
</organism>
<gene>
    <name evidence="1" type="ORF">SAMN02745910_00854</name>
</gene>
<reference evidence="1 2" key="1">
    <citation type="submission" date="2016-10" db="EMBL/GenBank/DDBJ databases">
        <authorList>
            <person name="Varghese N."/>
            <person name="Submissions S."/>
        </authorList>
    </citation>
    <scope>NUCLEOTIDE SEQUENCE [LARGE SCALE GENOMIC DNA]</scope>
    <source>
        <strain evidence="1 2">DSM 13796</strain>
    </source>
</reference>
<dbReference type="RefSeq" id="WP_061802264.1">
    <property type="nucleotide sequence ID" value="NZ_FOXX01000001.1"/>
</dbReference>
<comment type="caution">
    <text evidence="1">The sequence shown here is derived from an EMBL/GenBank/DDBJ whole genome shotgun (WGS) entry which is preliminary data.</text>
</comment>
<dbReference type="Proteomes" id="UP000182762">
    <property type="component" value="Unassembled WGS sequence"/>
</dbReference>
<sequence length="108" mass="12776">MQELSSEAKVSIKTSEYLNLPNVHFYNWCYQRYGLNRGTFNTIEDWLYNHGVINILSRRIYLLAFLNYLEEKGIKKGSTKYLKFGQGGLARKFHDFLNILEENPLSKY</sequence>
<keyword evidence="2" id="KW-1185">Reference proteome</keyword>
<name>A0A1I5X195_9BACI</name>
<protein>
    <recommendedName>
        <fullName evidence="3">Riboflavin kinase</fullName>
    </recommendedName>
</protein>
<dbReference type="GeneID" id="93713800"/>
<evidence type="ECO:0000313" key="1">
    <source>
        <dbReference type="EMBL" id="SFQ25729.1"/>
    </source>
</evidence>
<evidence type="ECO:0008006" key="3">
    <source>
        <dbReference type="Google" id="ProtNLM"/>
    </source>
</evidence>
<evidence type="ECO:0000313" key="2">
    <source>
        <dbReference type="Proteomes" id="UP000182762"/>
    </source>
</evidence>